<dbReference type="OrthoDB" id="10057618at2759"/>
<gene>
    <name evidence="2" type="ORF">chiPu_0024162</name>
</gene>
<dbReference type="Proteomes" id="UP000287033">
    <property type="component" value="Unassembled WGS sequence"/>
</dbReference>
<dbReference type="Pfam" id="PF00373">
    <property type="entry name" value="FERM_M"/>
    <property type="match status" value="1"/>
</dbReference>
<dbReference type="PANTHER" id="PTHR16160:SF1">
    <property type="entry name" value="FERMITIN FAMILY HOMOLOG 3"/>
    <property type="match status" value="1"/>
</dbReference>
<sequence>EEQYAKWMGACRLAAKNKTMADSSYHSEVQNILSFLRLQNANPSSQLTPNTNTEDINTKSLVSLRYQKKYKVKQLTPRILEAYQNVAQLTVMDTKMKFIQAWQSLPEFGLSYFVVR</sequence>
<reference evidence="2 3" key="1">
    <citation type="journal article" date="2018" name="Nat. Ecol. Evol.">
        <title>Shark genomes provide insights into elasmobranch evolution and the origin of vertebrates.</title>
        <authorList>
            <person name="Hara Y"/>
            <person name="Yamaguchi K"/>
            <person name="Onimaru K"/>
            <person name="Kadota M"/>
            <person name="Koyanagi M"/>
            <person name="Keeley SD"/>
            <person name="Tatsumi K"/>
            <person name="Tanaka K"/>
            <person name="Motone F"/>
            <person name="Kageyama Y"/>
            <person name="Nozu R"/>
            <person name="Adachi N"/>
            <person name="Nishimura O"/>
            <person name="Nakagawa R"/>
            <person name="Tanegashima C"/>
            <person name="Kiyatake I"/>
            <person name="Matsumoto R"/>
            <person name="Murakumo K"/>
            <person name="Nishida K"/>
            <person name="Terakita A"/>
            <person name="Kuratani S"/>
            <person name="Sato K"/>
            <person name="Hyodo S Kuraku.S."/>
        </authorList>
    </citation>
    <scope>NUCLEOTIDE SEQUENCE [LARGE SCALE GENOMIC DNA]</scope>
</reference>
<accession>A0A401TC11</accession>
<dbReference type="InterPro" id="IPR037843">
    <property type="entry name" value="Kindlin/fermitin"/>
</dbReference>
<dbReference type="GO" id="GO:0007159">
    <property type="term" value="P:leukocyte cell-cell adhesion"/>
    <property type="evidence" value="ECO:0007669"/>
    <property type="project" value="TreeGrafter"/>
</dbReference>
<name>A0A401TC11_CHIPU</name>
<dbReference type="GO" id="GO:0005178">
    <property type="term" value="F:integrin binding"/>
    <property type="evidence" value="ECO:0007669"/>
    <property type="project" value="TreeGrafter"/>
</dbReference>
<dbReference type="AlphaFoldDB" id="A0A401TC11"/>
<dbReference type="Gene3D" id="2.30.29.30">
    <property type="entry name" value="Pleckstrin-homology domain (PH domain)/Phosphotyrosine-binding domain (PTB)"/>
    <property type="match status" value="1"/>
</dbReference>
<evidence type="ECO:0000313" key="3">
    <source>
        <dbReference type="Proteomes" id="UP000287033"/>
    </source>
</evidence>
<dbReference type="GO" id="GO:0033632">
    <property type="term" value="P:regulation of cell-cell adhesion mediated by integrin"/>
    <property type="evidence" value="ECO:0007669"/>
    <property type="project" value="TreeGrafter"/>
</dbReference>
<organism evidence="2 3">
    <name type="scientific">Chiloscyllium punctatum</name>
    <name type="common">Brownbanded bambooshark</name>
    <name type="synonym">Hemiscyllium punctatum</name>
    <dbReference type="NCBI Taxonomy" id="137246"/>
    <lineage>
        <taxon>Eukaryota</taxon>
        <taxon>Metazoa</taxon>
        <taxon>Chordata</taxon>
        <taxon>Craniata</taxon>
        <taxon>Vertebrata</taxon>
        <taxon>Chondrichthyes</taxon>
        <taxon>Elasmobranchii</taxon>
        <taxon>Galeomorphii</taxon>
        <taxon>Galeoidea</taxon>
        <taxon>Orectolobiformes</taxon>
        <taxon>Hemiscylliidae</taxon>
        <taxon>Chiloscyllium</taxon>
    </lineage>
</organism>
<dbReference type="PANTHER" id="PTHR16160">
    <property type="entry name" value="FERMITIN 2-RELATED"/>
    <property type="match status" value="1"/>
</dbReference>
<comment type="caution">
    <text evidence="2">The sequence shown here is derived from an EMBL/GenBank/DDBJ whole genome shotgun (WGS) entry which is preliminary data.</text>
</comment>
<dbReference type="InterPro" id="IPR019748">
    <property type="entry name" value="FERM_central"/>
</dbReference>
<evidence type="ECO:0000313" key="2">
    <source>
        <dbReference type="EMBL" id="GCC40144.1"/>
    </source>
</evidence>
<dbReference type="GO" id="GO:0030055">
    <property type="term" value="C:cell-substrate junction"/>
    <property type="evidence" value="ECO:0007669"/>
    <property type="project" value="TreeGrafter"/>
</dbReference>
<dbReference type="EMBL" id="BEZZ01034073">
    <property type="protein sequence ID" value="GCC40144.1"/>
    <property type="molecule type" value="Genomic_DNA"/>
</dbReference>
<keyword evidence="3" id="KW-1185">Reference proteome</keyword>
<dbReference type="InterPro" id="IPR011993">
    <property type="entry name" value="PH-like_dom_sf"/>
</dbReference>
<dbReference type="GO" id="GO:0007160">
    <property type="term" value="P:cell-matrix adhesion"/>
    <property type="evidence" value="ECO:0007669"/>
    <property type="project" value="TreeGrafter"/>
</dbReference>
<dbReference type="PROSITE" id="PS50057">
    <property type="entry name" value="FERM_3"/>
    <property type="match status" value="1"/>
</dbReference>
<dbReference type="GO" id="GO:0070527">
    <property type="term" value="P:platelet aggregation"/>
    <property type="evidence" value="ECO:0007669"/>
    <property type="project" value="TreeGrafter"/>
</dbReference>
<dbReference type="GO" id="GO:0033622">
    <property type="term" value="P:integrin activation"/>
    <property type="evidence" value="ECO:0007669"/>
    <property type="project" value="TreeGrafter"/>
</dbReference>
<dbReference type="GO" id="GO:0007229">
    <property type="term" value="P:integrin-mediated signaling pathway"/>
    <property type="evidence" value="ECO:0007669"/>
    <property type="project" value="InterPro"/>
</dbReference>
<proteinExistence type="predicted"/>
<dbReference type="STRING" id="137246.A0A401TC11"/>
<feature type="domain" description="FERM" evidence="1">
    <location>
        <begin position="1"/>
        <end position="116"/>
    </location>
</feature>
<feature type="non-terminal residue" evidence="2">
    <location>
        <position position="1"/>
    </location>
</feature>
<evidence type="ECO:0000259" key="1">
    <source>
        <dbReference type="PROSITE" id="PS50057"/>
    </source>
</evidence>
<dbReference type="InterPro" id="IPR000299">
    <property type="entry name" value="FERM_domain"/>
</dbReference>
<protein>
    <recommendedName>
        <fullName evidence="1">FERM domain-containing protein</fullName>
    </recommendedName>
</protein>